<comment type="caution">
    <text evidence="1">The sequence shown here is derived from an EMBL/GenBank/DDBJ whole genome shotgun (WGS) entry which is preliminary data.</text>
</comment>
<protein>
    <submittedName>
        <fullName evidence="1">Uncharacterized protein</fullName>
    </submittedName>
</protein>
<dbReference type="AlphaFoldDB" id="A0A1L7VAJ4"/>
<name>A0A1L7VAJ4_FUSPR</name>
<accession>A0A1L7VAJ4</accession>
<dbReference type="RefSeq" id="XP_031077038.1">
    <property type="nucleotide sequence ID" value="XM_031226509.1"/>
</dbReference>
<gene>
    <name evidence="1" type="ORF">FPRO_03295</name>
</gene>
<sequence length="289" mass="32292">MDQPSILSLLSTRNTVLTDNTRRESSWRVPTMIPIRPENIIRWNDFNITDISNAYGDLLSKPSNIIPGQGAIKSFRNQSELRNYALDPLISTLRPLVSESARVLGQRLGFSPTIEWHRDIPLAGPQVVARQAFHPSLTIFADTRPRENLVTGMVHVSSTWCSTDIENDSTNPIQHLGIYAEPSGTRYSFAITDTEVVVIRFHSLNGGETGAQWKAIPRSACGEGTLTINLAIWALIMMSLNDQHRSVVEYARTTPINAWLAHDGFYCNHLSGRRLDYLPTGAVLLDQQI</sequence>
<proteinExistence type="predicted"/>
<evidence type="ECO:0000313" key="2">
    <source>
        <dbReference type="Proteomes" id="UP000183971"/>
    </source>
</evidence>
<keyword evidence="2" id="KW-1185">Reference proteome</keyword>
<reference evidence="2" key="1">
    <citation type="journal article" date="2016" name="Genome Biol. Evol.">
        <title>Comparative 'omics' of the Fusarium fujikuroi species complex highlights differences in genetic potential and metabolite synthesis.</title>
        <authorList>
            <person name="Niehaus E.-M."/>
            <person name="Muensterkoetter M."/>
            <person name="Proctor R.H."/>
            <person name="Brown D.W."/>
            <person name="Sharon A."/>
            <person name="Idan Y."/>
            <person name="Oren-Young L."/>
            <person name="Sieber C.M."/>
            <person name="Novak O."/>
            <person name="Pencik A."/>
            <person name="Tarkowska D."/>
            <person name="Hromadova K."/>
            <person name="Freeman S."/>
            <person name="Maymon M."/>
            <person name="Elazar M."/>
            <person name="Youssef S.A."/>
            <person name="El-Shabrawy E.S.M."/>
            <person name="Shalaby A.B.A."/>
            <person name="Houterman P."/>
            <person name="Brock N.L."/>
            <person name="Burkhardt I."/>
            <person name="Tsavkelova E.A."/>
            <person name="Dickschat J.S."/>
            <person name="Galuszka P."/>
            <person name="Gueldener U."/>
            <person name="Tudzynski B."/>
        </authorList>
    </citation>
    <scope>NUCLEOTIDE SEQUENCE [LARGE SCALE GENOMIC DNA]</scope>
    <source>
        <strain evidence="2">ET1</strain>
    </source>
</reference>
<dbReference type="Proteomes" id="UP000183971">
    <property type="component" value="Unassembled WGS sequence"/>
</dbReference>
<dbReference type="VEuPathDB" id="FungiDB:FPRO_03295"/>
<dbReference type="GeneID" id="42048180"/>
<evidence type="ECO:0000313" key="1">
    <source>
        <dbReference type="EMBL" id="CZR36445.1"/>
    </source>
</evidence>
<organism evidence="1 2">
    <name type="scientific">Fusarium proliferatum (strain ET1)</name>
    <name type="common">Orchid endophyte fungus</name>
    <dbReference type="NCBI Taxonomy" id="1227346"/>
    <lineage>
        <taxon>Eukaryota</taxon>
        <taxon>Fungi</taxon>
        <taxon>Dikarya</taxon>
        <taxon>Ascomycota</taxon>
        <taxon>Pezizomycotina</taxon>
        <taxon>Sordariomycetes</taxon>
        <taxon>Hypocreomycetidae</taxon>
        <taxon>Hypocreales</taxon>
        <taxon>Nectriaceae</taxon>
        <taxon>Fusarium</taxon>
        <taxon>Fusarium fujikuroi species complex</taxon>
    </lineage>
</organism>
<dbReference type="EMBL" id="FJOF01000002">
    <property type="protein sequence ID" value="CZR36445.1"/>
    <property type="molecule type" value="Genomic_DNA"/>
</dbReference>